<keyword evidence="10" id="KW-1185">Reference proteome</keyword>
<dbReference type="PANTHER" id="PTHR44936:SF10">
    <property type="entry name" value="SENSOR PROTEIN RSTB"/>
    <property type="match status" value="1"/>
</dbReference>
<evidence type="ECO:0000256" key="7">
    <source>
        <dbReference type="SAM" id="Phobius"/>
    </source>
</evidence>
<evidence type="ECO:0000313" key="10">
    <source>
        <dbReference type="Proteomes" id="UP000293398"/>
    </source>
</evidence>
<dbReference type="EMBL" id="SHKO01000003">
    <property type="protein sequence ID" value="RZT92713.1"/>
    <property type="molecule type" value="Genomic_DNA"/>
</dbReference>
<evidence type="ECO:0000256" key="5">
    <source>
        <dbReference type="ARBA" id="ARBA00022777"/>
    </source>
</evidence>
<dbReference type="PROSITE" id="PS50109">
    <property type="entry name" value="HIS_KIN"/>
    <property type="match status" value="1"/>
</dbReference>
<keyword evidence="5 9" id="KW-0418">Kinase</keyword>
<keyword evidence="3" id="KW-0808">Transferase</keyword>
<sequence>MDPFRTPPSLSRTTFLQATDPDRLDDGNATGRKNMLQLIQLRWIAVLGQVMTILVAQFVLGLALPLHDMLALVLLLVLFNVGSMLFLRAGNPVSNTQLFVALLADVGILTAQLHFSGGASNPFIFLYLLQLTLAAILLTPRSTWIMVGITSACFAWLALSKQTLILQPAHEQGLNSLYVLGMLVCFALNAALIMVFMTRISRNLRMRDTHLAAMRQAAAEEEHIVRMGLLASGAAHELGTPLSTMAVILGDWRHMSPFTKNPELLQEVDEMQTQVMRCKAIVTGILVSAGKTRGDSPTETTVHQFLDQVLEQWRTLRQPKQMLYENHFGPDVRIVSDSALQQMIGNVLDNALEASPDWLRVQVTRQDDILILTVMDAGSGFAAEMLTHLGQPYNSNKGKPGGGLGLFLSVNVARTLGGSITAQNLLSGGASVTLSLPLSAIKLENGDAH</sequence>
<dbReference type="SMART" id="SM00387">
    <property type="entry name" value="HATPase_c"/>
    <property type="match status" value="1"/>
</dbReference>
<evidence type="ECO:0000256" key="1">
    <source>
        <dbReference type="ARBA" id="ARBA00000085"/>
    </source>
</evidence>
<organism evidence="9 10">
    <name type="scientific">Advenella incenata</name>
    <dbReference type="NCBI Taxonomy" id="267800"/>
    <lineage>
        <taxon>Bacteria</taxon>
        <taxon>Pseudomonadati</taxon>
        <taxon>Pseudomonadota</taxon>
        <taxon>Betaproteobacteria</taxon>
        <taxon>Burkholderiales</taxon>
        <taxon>Alcaligenaceae</taxon>
    </lineage>
</organism>
<evidence type="ECO:0000313" key="9">
    <source>
        <dbReference type="EMBL" id="RZT92713.1"/>
    </source>
</evidence>
<dbReference type="PANTHER" id="PTHR44936">
    <property type="entry name" value="SENSOR PROTEIN CREC"/>
    <property type="match status" value="1"/>
</dbReference>
<dbReference type="Gene3D" id="1.10.287.130">
    <property type="match status" value="1"/>
</dbReference>
<comment type="caution">
    <text evidence="9">The sequence shown here is derived from an EMBL/GenBank/DDBJ whole genome shotgun (WGS) entry which is preliminary data.</text>
</comment>
<keyword evidence="7" id="KW-0472">Membrane</keyword>
<dbReference type="InterPro" id="IPR003594">
    <property type="entry name" value="HATPase_dom"/>
</dbReference>
<feature type="domain" description="Histidine kinase" evidence="8">
    <location>
        <begin position="233"/>
        <end position="440"/>
    </location>
</feature>
<dbReference type="GO" id="GO:0000155">
    <property type="term" value="F:phosphorelay sensor kinase activity"/>
    <property type="evidence" value="ECO:0007669"/>
    <property type="project" value="InterPro"/>
</dbReference>
<feature type="transmembrane region" description="Helical" evidence="7">
    <location>
        <begin position="121"/>
        <end position="138"/>
    </location>
</feature>
<comment type="catalytic activity">
    <reaction evidence="1">
        <text>ATP + protein L-histidine = ADP + protein N-phospho-L-histidine.</text>
        <dbReference type="EC" id="2.7.13.3"/>
    </reaction>
</comment>
<accession>A0A4Q7VBL1</accession>
<reference evidence="9 10" key="1">
    <citation type="submission" date="2019-02" db="EMBL/GenBank/DDBJ databases">
        <title>Genomic Encyclopedia of Type Strains, Phase IV (KMG-IV): sequencing the most valuable type-strain genomes for metagenomic binning, comparative biology and taxonomic classification.</title>
        <authorList>
            <person name="Goeker M."/>
        </authorList>
    </citation>
    <scope>NUCLEOTIDE SEQUENCE [LARGE SCALE GENOMIC DNA]</scope>
    <source>
        <strain evidence="9 10">DSM 23814</strain>
    </source>
</reference>
<feature type="transmembrane region" description="Helical" evidence="7">
    <location>
        <begin position="98"/>
        <end position="115"/>
    </location>
</feature>
<keyword evidence="7" id="KW-0812">Transmembrane</keyword>
<protein>
    <recommendedName>
        <fullName evidence="2">histidine kinase</fullName>
        <ecNumber evidence="2">2.7.13.3</ecNumber>
    </recommendedName>
</protein>
<dbReference type="InterPro" id="IPR050980">
    <property type="entry name" value="2C_sensor_his_kinase"/>
</dbReference>
<dbReference type="AlphaFoldDB" id="A0A4Q7VBL1"/>
<dbReference type="SUPFAM" id="SSF55874">
    <property type="entry name" value="ATPase domain of HSP90 chaperone/DNA topoisomerase II/histidine kinase"/>
    <property type="match status" value="1"/>
</dbReference>
<dbReference type="InterPro" id="IPR036890">
    <property type="entry name" value="HATPase_C_sf"/>
</dbReference>
<gene>
    <name evidence="9" type="ORF">EV681_3470</name>
</gene>
<feature type="transmembrane region" description="Helical" evidence="7">
    <location>
        <begin position="69"/>
        <end position="86"/>
    </location>
</feature>
<dbReference type="InterPro" id="IPR004358">
    <property type="entry name" value="Sig_transdc_His_kin-like_C"/>
</dbReference>
<dbReference type="PRINTS" id="PR00344">
    <property type="entry name" value="BCTRLSENSOR"/>
</dbReference>
<dbReference type="InterPro" id="IPR005467">
    <property type="entry name" value="His_kinase_dom"/>
</dbReference>
<dbReference type="EC" id="2.7.13.3" evidence="2"/>
<dbReference type="GO" id="GO:0005886">
    <property type="term" value="C:plasma membrane"/>
    <property type="evidence" value="ECO:0007669"/>
    <property type="project" value="TreeGrafter"/>
</dbReference>
<dbReference type="Proteomes" id="UP000293398">
    <property type="component" value="Unassembled WGS sequence"/>
</dbReference>
<dbReference type="OrthoDB" id="9785252at2"/>
<dbReference type="SUPFAM" id="SSF47384">
    <property type="entry name" value="Homodimeric domain of signal transducing histidine kinase"/>
    <property type="match status" value="1"/>
</dbReference>
<dbReference type="GO" id="GO:0005524">
    <property type="term" value="F:ATP binding"/>
    <property type="evidence" value="ECO:0007669"/>
    <property type="project" value="UniProtKB-KW"/>
</dbReference>
<dbReference type="RefSeq" id="WP_130304706.1">
    <property type="nucleotide sequence ID" value="NZ_SHKO01000003.1"/>
</dbReference>
<keyword evidence="7" id="KW-1133">Transmembrane helix</keyword>
<proteinExistence type="predicted"/>
<evidence type="ECO:0000256" key="6">
    <source>
        <dbReference type="ARBA" id="ARBA00022840"/>
    </source>
</evidence>
<keyword evidence="6" id="KW-0067">ATP-binding</keyword>
<evidence type="ECO:0000256" key="4">
    <source>
        <dbReference type="ARBA" id="ARBA00022741"/>
    </source>
</evidence>
<feature type="transmembrane region" description="Helical" evidence="7">
    <location>
        <begin position="177"/>
        <end position="197"/>
    </location>
</feature>
<feature type="transmembrane region" description="Helical" evidence="7">
    <location>
        <begin position="145"/>
        <end position="165"/>
    </location>
</feature>
<dbReference type="InterPro" id="IPR036097">
    <property type="entry name" value="HisK_dim/P_sf"/>
</dbReference>
<evidence type="ECO:0000256" key="2">
    <source>
        <dbReference type="ARBA" id="ARBA00012438"/>
    </source>
</evidence>
<evidence type="ECO:0000259" key="8">
    <source>
        <dbReference type="PROSITE" id="PS50109"/>
    </source>
</evidence>
<name>A0A4Q7VBL1_9BURK</name>
<dbReference type="Pfam" id="PF02518">
    <property type="entry name" value="HATPase_c"/>
    <property type="match status" value="1"/>
</dbReference>
<evidence type="ECO:0000256" key="3">
    <source>
        <dbReference type="ARBA" id="ARBA00022679"/>
    </source>
</evidence>
<dbReference type="Gene3D" id="3.30.565.10">
    <property type="entry name" value="Histidine kinase-like ATPase, C-terminal domain"/>
    <property type="match status" value="1"/>
</dbReference>
<feature type="transmembrane region" description="Helical" evidence="7">
    <location>
        <begin position="41"/>
        <end position="63"/>
    </location>
</feature>
<keyword evidence="4" id="KW-0547">Nucleotide-binding</keyword>